<feature type="domain" description="FAD-binding" evidence="13">
    <location>
        <begin position="52"/>
        <end position="192"/>
    </location>
</feature>
<dbReference type="PRINTS" id="PR00420">
    <property type="entry name" value="RNGMNOXGNASE"/>
</dbReference>
<dbReference type="PANTHER" id="PTHR43876:SF7">
    <property type="entry name" value="UBIQUINONE BIOSYNTHESIS MONOOXYGENASE COQ6, MITOCHONDRIAL"/>
    <property type="match status" value="1"/>
</dbReference>
<organism evidence="14 15">
    <name type="scientific">Pleodorina starrii</name>
    <dbReference type="NCBI Taxonomy" id="330485"/>
    <lineage>
        <taxon>Eukaryota</taxon>
        <taxon>Viridiplantae</taxon>
        <taxon>Chlorophyta</taxon>
        <taxon>core chlorophytes</taxon>
        <taxon>Chlorophyceae</taxon>
        <taxon>CS clade</taxon>
        <taxon>Chlamydomonadales</taxon>
        <taxon>Volvocaceae</taxon>
        <taxon>Pleodorina</taxon>
    </lineage>
</organism>
<keyword evidence="5 11" id="KW-0999">Mitochondrion inner membrane</keyword>
<dbReference type="InterPro" id="IPR051205">
    <property type="entry name" value="UbiH/COQ6_monooxygenase"/>
</dbReference>
<evidence type="ECO:0000256" key="1">
    <source>
        <dbReference type="ARBA" id="ARBA00001974"/>
    </source>
</evidence>
<evidence type="ECO:0000256" key="8">
    <source>
        <dbReference type="ARBA" id="ARBA00023033"/>
    </source>
</evidence>
<evidence type="ECO:0000259" key="13">
    <source>
        <dbReference type="Pfam" id="PF01494"/>
    </source>
</evidence>
<comment type="function">
    <text evidence="11">FAD-dependent monooxygenase required for two non-consecutive steps during ubiquinone biosynthesis. Required for the C5-ring hydroxylation during ubiquinone biosynthesis by catalyzing the hydroxylation of 4-hydroxy-3-(all-trans-polyprenyl)benzoic acid to 3,4-dihydroxy-5-(all-trans-polyprenyl)benzoic acid. Also acts downstream of coq4, for the C1-hydroxylation during ubiquinone biosynthesis by catalyzing the hydroxylation of 2-methoxy-6-(all-trans-polyprenyl)phenol to 2-methoxy-6-(all-trans-polyprenyl)benzene-1,4-diol. The electrons required for the hydroxylation reaction are funneled indirectly to coq6 from NADPH via a ferredoxin/ferredoxin reductase system.</text>
</comment>
<feature type="region of interest" description="Disordered" evidence="12">
    <location>
        <begin position="194"/>
        <end position="223"/>
    </location>
</feature>
<keyword evidence="8 11" id="KW-0503">Monooxygenase</keyword>
<dbReference type="SUPFAM" id="SSF51905">
    <property type="entry name" value="FAD/NAD(P)-binding domain"/>
    <property type="match status" value="1"/>
</dbReference>
<comment type="pathway">
    <text evidence="11">Cofactor biosynthesis; ubiquinone biosynthesis.</text>
</comment>
<dbReference type="AlphaFoldDB" id="A0A9W6BPA7"/>
<evidence type="ECO:0000256" key="5">
    <source>
        <dbReference type="ARBA" id="ARBA00022792"/>
    </source>
</evidence>
<evidence type="ECO:0000256" key="3">
    <source>
        <dbReference type="ARBA" id="ARBA00022630"/>
    </source>
</evidence>
<dbReference type="GO" id="GO:0016120">
    <property type="term" value="P:carotene biosynthetic process"/>
    <property type="evidence" value="ECO:0007669"/>
    <property type="project" value="TreeGrafter"/>
</dbReference>
<keyword evidence="10 11" id="KW-0472">Membrane</keyword>
<comment type="catalytic activity">
    <reaction evidence="11">
        <text>a 2-methoxy-6-(all-trans-polyprenyl)phenol + 2 reduced [2Fe-2S]-[ferredoxin] + O2 + 2 H(+) = a 2-methoxy-6-(all-trans-polyprenyl)benzene-1,4-diol + 2 oxidized [2Fe-2S]-[ferredoxin] + H2O</text>
        <dbReference type="Rhea" id="RHEA:81183"/>
        <dbReference type="Rhea" id="RHEA-COMP:9551"/>
        <dbReference type="Rhea" id="RHEA-COMP:10000"/>
        <dbReference type="Rhea" id="RHEA-COMP:10001"/>
        <dbReference type="Rhea" id="RHEA-COMP:10858"/>
        <dbReference type="ChEBI" id="CHEBI:15377"/>
        <dbReference type="ChEBI" id="CHEBI:15378"/>
        <dbReference type="ChEBI" id="CHEBI:15379"/>
        <dbReference type="ChEBI" id="CHEBI:33737"/>
        <dbReference type="ChEBI" id="CHEBI:33738"/>
        <dbReference type="ChEBI" id="CHEBI:62731"/>
        <dbReference type="ChEBI" id="CHEBI:84166"/>
        <dbReference type="EC" id="1.14.15.46"/>
    </reaction>
</comment>
<evidence type="ECO:0000256" key="7">
    <source>
        <dbReference type="ARBA" id="ARBA00023002"/>
    </source>
</evidence>
<reference evidence="14 15" key="1">
    <citation type="journal article" date="2023" name="Commun. Biol.">
        <title>Reorganization of the ancestral sex-determining regions during the evolution of trioecy in Pleodorina starrii.</title>
        <authorList>
            <person name="Takahashi K."/>
            <person name="Suzuki S."/>
            <person name="Kawai-Toyooka H."/>
            <person name="Yamamoto K."/>
            <person name="Hamaji T."/>
            <person name="Ootsuki R."/>
            <person name="Yamaguchi H."/>
            <person name="Kawachi M."/>
            <person name="Higashiyama T."/>
            <person name="Nozaki H."/>
        </authorList>
    </citation>
    <scope>NUCLEOTIDE SEQUENCE [LARGE SCALE GENOMIC DNA]</scope>
    <source>
        <strain evidence="14 15">NIES-4479</strain>
    </source>
</reference>
<comment type="cofactor">
    <cofactor evidence="1 11">
        <name>FAD</name>
        <dbReference type="ChEBI" id="CHEBI:57692"/>
    </cofactor>
</comment>
<gene>
    <name evidence="14" type="primary">PLEST001939</name>
    <name evidence="11" type="synonym">COQ6</name>
    <name evidence="14" type="ORF">PLESTB_001011700</name>
</gene>
<dbReference type="Pfam" id="PF01494">
    <property type="entry name" value="FAD_binding_3"/>
    <property type="match status" value="2"/>
</dbReference>
<evidence type="ECO:0000256" key="4">
    <source>
        <dbReference type="ARBA" id="ARBA00022688"/>
    </source>
</evidence>
<accession>A0A9W6BPA7</accession>
<name>A0A9W6BPA7_9CHLO</name>
<evidence type="ECO:0000256" key="11">
    <source>
        <dbReference type="HAMAP-Rule" id="MF_03193"/>
    </source>
</evidence>
<dbReference type="InterPro" id="IPR010971">
    <property type="entry name" value="UbiH/COQ6"/>
</dbReference>
<dbReference type="GO" id="GO:0031314">
    <property type="term" value="C:extrinsic component of mitochondrial inner membrane"/>
    <property type="evidence" value="ECO:0007669"/>
    <property type="project" value="UniProtKB-UniRule"/>
</dbReference>
<dbReference type="Proteomes" id="UP001165080">
    <property type="component" value="Unassembled WGS sequence"/>
</dbReference>
<dbReference type="InterPro" id="IPR018168">
    <property type="entry name" value="Ubi_Hdrlase_CS"/>
</dbReference>
<comment type="catalytic activity">
    <reaction evidence="11">
        <text>a 4-hydroxy-3-(all-trans-polyprenyl)benzoate + 2 reduced [2Fe-2S]-[ferredoxin] + O2 + 2 H(+) = a 3,4-dihydroxy-5-(all-trans-polyprenyl)benzoate + 2 oxidized [2Fe-2S]-[ferredoxin] + H2O</text>
        <dbReference type="Rhea" id="RHEA:81195"/>
        <dbReference type="Rhea" id="RHEA-COMP:9514"/>
        <dbReference type="Rhea" id="RHEA-COMP:10000"/>
        <dbReference type="Rhea" id="RHEA-COMP:10001"/>
        <dbReference type="Rhea" id="RHEA-COMP:10930"/>
        <dbReference type="ChEBI" id="CHEBI:15377"/>
        <dbReference type="ChEBI" id="CHEBI:15378"/>
        <dbReference type="ChEBI" id="CHEBI:15379"/>
        <dbReference type="ChEBI" id="CHEBI:33737"/>
        <dbReference type="ChEBI" id="CHEBI:33738"/>
        <dbReference type="ChEBI" id="CHEBI:64694"/>
        <dbReference type="ChEBI" id="CHEBI:78396"/>
        <dbReference type="EC" id="1.14.15.45"/>
    </reaction>
</comment>
<evidence type="ECO:0000256" key="6">
    <source>
        <dbReference type="ARBA" id="ARBA00022827"/>
    </source>
</evidence>
<evidence type="ECO:0000256" key="10">
    <source>
        <dbReference type="ARBA" id="ARBA00023136"/>
    </source>
</evidence>
<dbReference type="HAMAP" id="MF_03193">
    <property type="entry name" value="COQ6_monooxygenase"/>
    <property type="match status" value="1"/>
</dbReference>
<dbReference type="EC" id="1.14.15.46" evidence="11"/>
<dbReference type="GO" id="GO:0071949">
    <property type="term" value="F:FAD binding"/>
    <property type="evidence" value="ECO:0007669"/>
    <property type="project" value="InterPro"/>
</dbReference>
<protein>
    <recommendedName>
        <fullName evidence="11">Ubiquinone biosynthesis monooxygenase COQ6, mitochondrial</fullName>
        <ecNumber evidence="11">1.14.15.45</ecNumber>
    </recommendedName>
    <alternativeName>
        <fullName evidence="11">2-methoxy-6-polyprenolphenol 4-hydroxylase</fullName>
        <ecNumber evidence="11">1.14.15.46</ecNumber>
    </alternativeName>
</protein>
<feature type="domain" description="FAD-binding" evidence="13">
    <location>
        <begin position="394"/>
        <end position="473"/>
    </location>
</feature>
<evidence type="ECO:0000256" key="9">
    <source>
        <dbReference type="ARBA" id="ARBA00023128"/>
    </source>
</evidence>
<dbReference type="GO" id="GO:0106364">
    <property type="term" value="F:4-hydroxy-3-all-trans-polyprenylbenzoate oxygenase activity"/>
    <property type="evidence" value="ECO:0007669"/>
    <property type="project" value="UniProtKB-EC"/>
</dbReference>
<sequence>MQPALRSLLSLHGLSGGRGVAAGASRAARCALCSSRATPSGDTASPAPDDWYDVVIVGGGMVGAAVAALLGAARMTSQLRVAVLDVKPQPTHFQPRPVPDLRVSTITPGSIQMLRRAGAWEEVAALSASFDSMQVWDSSSSGSIRWGARDTGAERMGIVAENTLLQAALLAAAQRSGGRTEFLWPAEVRALRLPADGDGTPRAGTSAADASGGGGAVRGSQPKQHGLAELELADGRVLATRLVVAADGAASRVRQMAGLRTWGWGYGQRGLVATVSTAEPSDTAWQRFLPTGPLALLPVRDGYSNIVWSTSPQMAAALEAMGPDEFAAAVNKALRDPPTSATPGTVTSLLGPIATSLERLRPLLPGSGSGSDPGSGFQEPPMVLGWAGGSPRSFPLQLKQAGRYTLPRLALVGDAAHAVHPLAGQGVNLGFGDAAALAEALAAAVETGTDPGDARMLYDSYEAPRRTAVLTMVAALDAIKGAFAIQAPGFAALRGLGLRLVNAATPVRNGIMQYAMMGQV</sequence>
<dbReference type="EC" id="1.14.15.45" evidence="11"/>
<dbReference type="InterPro" id="IPR002938">
    <property type="entry name" value="FAD-bd"/>
</dbReference>
<comment type="caution">
    <text evidence="14">The sequence shown here is derived from an EMBL/GenBank/DDBJ whole genome shotgun (WGS) entry which is preliminary data.</text>
</comment>
<proteinExistence type="inferred from homology"/>
<dbReference type="GO" id="GO:0016712">
    <property type="term" value="F:oxidoreductase activity, acting on paired donors, with incorporation or reduction of molecular oxygen, reduced flavin or flavoprotein as one donor, and incorporation of one atom of oxygen"/>
    <property type="evidence" value="ECO:0007669"/>
    <property type="project" value="UniProtKB-UniRule"/>
</dbReference>
<keyword evidence="3 11" id="KW-0285">Flavoprotein</keyword>
<keyword evidence="7 11" id="KW-0560">Oxidoreductase</keyword>
<comment type="similarity">
    <text evidence="2 11">Belongs to the UbiH/COQ6 family.</text>
</comment>
<dbReference type="Gene3D" id="3.50.50.60">
    <property type="entry name" value="FAD/NAD(P)-binding domain"/>
    <property type="match status" value="2"/>
</dbReference>
<evidence type="ECO:0000256" key="2">
    <source>
        <dbReference type="ARBA" id="ARBA00005349"/>
    </source>
</evidence>
<keyword evidence="4 11" id="KW-0831">Ubiquinone biosynthesis</keyword>
<dbReference type="InterPro" id="IPR036188">
    <property type="entry name" value="FAD/NAD-bd_sf"/>
</dbReference>
<comment type="subunit">
    <text evidence="11">Component of a multi-subunit COQ enzyme complex.</text>
</comment>
<evidence type="ECO:0000256" key="12">
    <source>
        <dbReference type="SAM" id="MobiDB-lite"/>
    </source>
</evidence>
<dbReference type="PANTHER" id="PTHR43876">
    <property type="entry name" value="UBIQUINONE BIOSYNTHESIS MONOOXYGENASE COQ6, MITOCHONDRIAL"/>
    <property type="match status" value="1"/>
</dbReference>
<dbReference type="EMBL" id="BRXU01000013">
    <property type="protein sequence ID" value="GLC55658.1"/>
    <property type="molecule type" value="Genomic_DNA"/>
</dbReference>
<dbReference type="GO" id="GO:0120538">
    <property type="term" value="F:2-methoxy-6-polyprenolphenol 4-hydroxylase activity"/>
    <property type="evidence" value="ECO:0007669"/>
    <property type="project" value="UniProtKB-EC"/>
</dbReference>
<dbReference type="NCBIfam" id="TIGR01988">
    <property type="entry name" value="Ubi-OHases"/>
    <property type="match status" value="1"/>
</dbReference>
<evidence type="ECO:0000313" key="15">
    <source>
        <dbReference type="Proteomes" id="UP001165080"/>
    </source>
</evidence>
<keyword evidence="9 11" id="KW-0496">Mitochondrion</keyword>
<keyword evidence="6 11" id="KW-0274">FAD</keyword>
<dbReference type="PROSITE" id="PS01304">
    <property type="entry name" value="UBIH"/>
    <property type="match status" value="1"/>
</dbReference>
<keyword evidence="15" id="KW-1185">Reference proteome</keyword>
<evidence type="ECO:0000313" key="14">
    <source>
        <dbReference type="EMBL" id="GLC55658.1"/>
    </source>
</evidence>
<dbReference type="InterPro" id="IPR000689">
    <property type="entry name" value="UbQ_mOase_COQ6"/>
</dbReference>
<dbReference type="FunFam" id="3.50.50.60:FF:000021">
    <property type="entry name" value="Ubiquinone biosynthesis monooxygenase COQ6"/>
    <property type="match status" value="1"/>
</dbReference>
<dbReference type="GO" id="GO:0016123">
    <property type="term" value="P:xanthophyll biosynthetic process"/>
    <property type="evidence" value="ECO:0007669"/>
    <property type="project" value="TreeGrafter"/>
</dbReference>
<comment type="subcellular location">
    <subcellularLocation>
        <location evidence="11">Mitochondrion inner membrane</location>
        <topology evidence="11">Peripheral membrane protein</topology>
        <orientation evidence="11">Matrix side</orientation>
    </subcellularLocation>
</comment>